<evidence type="ECO:0000313" key="2">
    <source>
        <dbReference type="EMBL" id="NYE40953.1"/>
    </source>
</evidence>
<evidence type="ECO:0000313" key="3">
    <source>
        <dbReference type="Proteomes" id="UP000530403"/>
    </source>
</evidence>
<reference evidence="2 3" key="1">
    <citation type="submission" date="2020-07" db="EMBL/GenBank/DDBJ databases">
        <title>Sequencing the genomes of 1000 actinobacteria strains.</title>
        <authorList>
            <person name="Klenk H.-P."/>
        </authorList>
    </citation>
    <scope>NUCLEOTIDE SEQUENCE [LARGE SCALE GENOMIC DNA]</scope>
    <source>
        <strain evidence="2 3">DSM 41455</strain>
    </source>
</reference>
<sequence length="70" mass="7168">MASIAVTTGSTVSARSTSCGISTQTGPCGAVSADSQAAAIADGIWEAVRTVCTDFTMSRNDAFWSRSSCR</sequence>
<organism evidence="2 3">
    <name type="scientific">Streptomyces fulvorobeus</name>
    <dbReference type="NCBI Taxonomy" id="284028"/>
    <lineage>
        <taxon>Bacteria</taxon>
        <taxon>Bacillati</taxon>
        <taxon>Actinomycetota</taxon>
        <taxon>Actinomycetes</taxon>
        <taxon>Kitasatosporales</taxon>
        <taxon>Streptomycetaceae</taxon>
        <taxon>Streptomyces</taxon>
    </lineage>
</organism>
<gene>
    <name evidence="2" type="ORF">HEB29_001964</name>
</gene>
<evidence type="ECO:0000256" key="1">
    <source>
        <dbReference type="SAM" id="MobiDB-lite"/>
    </source>
</evidence>
<dbReference type="EMBL" id="JACCCF010000001">
    <property type="protein sequence ID" value="NYE40953.1"/>
    <property type="molecule type" value="Genomic_DNA"/>
</dbReference>
<accession>A0A7Y9HAV7</accession>
<dbReference type="Proteomes" id="UP000530403">
    <property type="component" value="Unassembled WGS sequence"/>
</dbReference>
<feature type="region of interest" description="Disordered" evidence="1">
    <location>
        <begin position="1"/>
        <end position="21"/>
    </location>
</feature>
<protein>
    <submittedName>
        <fullName evidence="2">Uncharacterized protein</fullName>
    </submittedName>
</protein>
<proteinExistence type="predicted"/>
<comment type="caution">
    <text evidence="2">The sequence shown here is derived from an EMBL/GenBank/DDBJ whole genome shotgun (WGS) entry which is preliminary data.</text>
</comment>
<dbReference type="AlphaFoldDB" id="A0A7Y9HAV7"/>
<name>A0A7Y9HAV7_9ACTN</name>